<evidence type="ECO:0000313" key="4">
    <source>
        <dbReference type="Proteomes" id="UP001178507"/>
    </source>
</evidence>
<protein>
    <recommendedName>
        <fullName evidence="5">Methyltransferase</fullName>
    </recommendedName>
</protein>
<evidence type="ECO:0000259" key="2">
    <source>
        <dbReference type="Pfam" id="PF14308"/>
    </source>
</evidence>
<reference evidence="3" key="1">
    <citation type="submission" date="2023-08" db="EMBL/GenBank/DDBJ databases">
        <authorList>
            <person name="Chen Y."/>
            <person name="Shah S."/>
            <person name="Dougan E. K."/>
            <person name="Thang M."/>
            <person name="Chan C."/>
        </authorList>
    </citation>
    <scope>NUCLEOTIDE SEQUENCE</scope>
</reference>
<dbReference type="InterPro" id="IPR026894">
    <property type="entry name" value="DnaJ_X"/>
</dbReference>
<feature type="domain" description="Methyltransferase FkbM" evidence="1">
    <location>
        <begin position="373"/>
        <end position="461"/>
    </location>
</feature>
<evidence type="ECO:0008006" key="5">
    <source>
        <dbReference type="Google" id="ProtNLM"/>
    </source>
</evidence>
<feature type="domain" description="DNAJ-containing protein X-domain" evidence="2">
    <location>
        <begin position="476"/>
        <end position="542"/>
    </location>
</feature>
<name>A0AA36I342_9DINO</name>
<dbReference type="AlphaFoldDB" id="A0AA36I342"/>
<dbReference type="InterPro" id="IPR029063">
    <property type="entry name" value="SAM-dependent_MTases_sf"/>
</dbReference>
<dbReference type="Pfam" id="PF14308">
    <property type="entry name" value="DnaJ-X"/>
    <property type="match status" value="1"/>
</dbReference>
<dbReference type="Gene3D" id="3.40.50.150">
    <property type="entry name" value="Vaccinia Virus protein VP39"/>
    <property type="match status" value="1"/>
</dbReference>
<dbReference type="Pfam" id="PF05050">
    <property type="entry name" value="Methyltransf_21"/>
    <property type="match status" value="1"/>
</dbReference>
<evidence type="ECO:0000259" key="1">
    <source>
        <dbReference type="Pfam" id="PF05050"/>
    </source>
</evidence>
<dbReference type="SUPFAM" id="SSF53335">
    <property type="entry name" value="S-adenosyl-L-methionine-dependent methyltransferases"/>
    <property type="match status" value="1"/>
</dbReference>
<accession>A0AA36I342</accession>
<dbReference type="Proteomes" id="UP001178507">
    <property type="component" value="Unassembled WGS sequence"/>
</dbReference>
<gene>
    <name evidence="3" type="ORF">EVOR1521_LOCUS8195</name>
</gene>
<dbReference type="InterPro" id="IPR006342">
    <property type="entry name" value="FkbM_mtfrase"/>
</dbReference>
<comment type="caution">
    <text evidence="3">The sequence shown here is derived from an EMBL/GenBank/DDBJ whole genome shotgun (WGS) entry which is preliminary data.</text>
</comment>
<organism evidence="3 4">
    <name type="scientific">Effrenium voratum</name>
    <dbReference type="NCBI Taxonomy" id="2562239"/>
    <lineage>
        <taxon>Eukaryota</taxon>
        <taxon>Sar</taxon>
        <taxon>Alveolata</taxon>
        <taxon>Dinophyceae</taxon>
        <taxon>Suessiales</taxon>
        <taxon>Symbiodiniaceae</taxon>
        <taxon>Effrenium</taxon>
    </lineage>
</organism>
<proteinExistence type="predicted"/>
<keyword evidence="4" id="KW-1185">Reference proteome</keyword>
<dbReference type="EMBL" id="CAUJNA010000691">
    <property type="protein sequence ID" value="CAJ1380184.1"/>
    <property type="molecule type" value="Genomic_DNA"/>
</dbReference>
<sequence>MPYTSIDFNVLRAANEMNTWSVCPAAFRSIVFSRLAHEVDQLEPDAAGRRQAEHDIKVAEHAAREFVTRNISRYLASGTSFAPWFHLGLLFRALEAKFPELLPKRSVVSSALRASLARHLASDLAGAGGWASSREESQSSLERAIRRLAEADDLRVDKAYGIPGSGGLMGPAREEMDRLLDSGQRFLLQAYRQTKAQAPVGETELHGLFKMLGRDGPPLLELLDRLDSQVLEPIYMPSSPSFGQVQFRVHLLPTRNVESNHVRAFFELHCDAVFKDLVEEHRHVERPMLVEIGTHLGGCILHALAQLPSSRALAVDAYGPAVAALQRTAEQNGLADRLTVVERFICPDDRKFKVELNATGPTLLQPTWAEVDSAAGASEGADGSEGVEVSCTGLETVFREHQVTDVDLLRIHVLGREYDALRSGESFFARGKIRTVAASVSQLNTEPGSMAAMLHRHGYQLRFREFRDEDVVTILKDQVEQALEQALPMFLQTAWAAVVTDIDGTVKEVGRKLLKDKSVPWQIRVRRSQALQRLGQIFIEEGTKAMAEGGSTKTMSSEVAKATLQEALMASVQSRSSSAS</sequence>
<evidence type="ECO:0000313" key="3">
    <source>
        <dbReference type="EMBL" id="CAJ1380184.1"/>
    </source>
</evidence>